<reference evidence="1" key="1">
    <citation type="submission" date="2022-11" db="EMBL/GenBank/DDBJ databases">
        <title>Centuries of genome instability and evolution in soft-shell clam transmissible cancer (bioRxiv).</title>
        <authorList>
            <person name="Hart S.F.M."/>
            <person name="Yonemitsu M.A."/>
            <person name="Giersch R.M."/>
            <person name="Beal B.F."/>
            <person name="Arriagada G."/>
            <person name="Davis B.W."/>
            <person name="Ostrander E.A."/>
            <person name="Goff S.P."/>
            <person name="Metzger M.J."/>
        </authorList>
    </citation>
    <scope>NUCLEOTIDE SEQUENCE</scope>
    <source>
        <strain evidence="1">MELC-2E11</strain>
        <tissue evidence="1">Siphon/mantle</tissue>
    </source>
</reference>
<keyword evidence="2" id="KW-1185">Reference proteome</keyword>
<sequence>MQARHSVKCKLDKCTIESEEDVRQMGVEMENQPDLQMVAPMPASPDYTTFITLSEMTVSAGMFTRLVSMVIQARHSVRCTLEHCTIESEDDVRQMEDEMEYQSTLQMVALLPASPDYTTFITLSETTVSAGMFTRLVSMVIQARHSVRCTLEHCTIESEDDVRQMEDEMEYQSTLQMVALLPASPDYTKYITLACMPVLAGVFIRLVTRHSVNCTLDDCTIESEEESRQMEVETENQPGLQVVDPLPASPGYKTRITLKQMSVSAGLIRRLVSMVIQARHSVNCTLDKCRIKSEEESRQMEVETENQPVLQMVDPLPASPDYTTHIELTNMSVSAGLIRRLVSMVIQARHSVDCSLYECTAYTYNEISQMKAEMESQPLLKVREFRRFRHCQERQGDQELLQKLRML</sequence>
<proteinExistence type="predicted"/>
<protein>
    <submittedName>
        <fullName evidence="1">Uncharacterized protein</fullName>
    </submittedName>
</protein>
<name>A0ABY7D9U4_MYAAR</name>
<gene>
    <name evidence="1" type="ORF">MAR_006893</name>
</gene>
<evidence type="ECO:0000313" key="2">
    <source>
        <dbReference type="Proteomes" id="UP001164746"/>
    </source>
</evidence>
<organism evidence="1 2">
    <name type="scientific">Mya arenaria</name>
    <name type="common">Soft-shell clam</name>
    <dbReference type="NCBI Taxonomy" id="6604"/>
    <lineage>
        <taxon>Eukaryota</taxon>
        <taxon>Metazoa</taxon>
        <taxon>Spiralia</taxon>
        <taxon>Lophotrochozoa</taxon>
        <taxon>Mollusca</taxon>
        <taxon>Bivalvia</taxon>
        <taxon>Autobranchia</taxon>
        <taxon>Heteroconchia</taxon>
        <taxon>Euheterodonta</taxon>
        <taxon>Imparidentia</taxon>
        <taxon>Neoheterodontei</taxon>
        <taxon>Myida</taxon>
        <taxon>Myoidea</taxon>
        <taxon>Myidae</taxon>
        <taxon>Mya</taxon>
    </lineage>
</organism>
<dbReference type="Proteomes" id="UP001164746">
    <property type="component" value="Chromosome 1"/>
</dbReference>
<evidence type="ECO:0000313" key="1">
    <source>
        <dbReference type="EMBL" id="WAQ94422.1"/>
    </source>
</evidence>
<accession>A0ABY7D9U4</accession>
<dbReference type="EMBL" id="CP111012">
    <property type="protein sequence ID" value="WAQ94422.1"/>
    <property type="molecule type" value="Genomic_DNA"/>
</dbReference>